<gene>
    <name evidence="2" type="ORF">CLV43_10114</name>
</gene>
<dbReference type="EMBL" id="PVTF01000001">
    <property type="protein sequence ID" value="PRY45755.1"/>
    <property type="molecule type" value="Genomic_DNA"/>
</dbReference>
<protein>
    <submittedName>
        <fullName evidence="2">Uncharacterized protein</fullName>
    </submittedName>
</protein>
<reference evidence="2 3" key="1">
    <citation type="submission" date="2018-03" db="EMBL/GenBank/DDBJ databases">
        <title>Genomic Encyclopedia of Archaeal and Bacterial Type Strains, Phase II (KMG-II): from individual species to whole genera.</title>
        <authorList>
            <person name="Goeker M."/>
        </authorList>
    </citation>
    <scope>NUCLEOTIDE SEQUENCE [LARGE SCALE GENOMIC DNA]</scope>
    <source>
        <strain evidence="2 3">DSM 44720</strain>
    </source>
</reference>
<accession>A0A2T0TJF6</accession>
<feature type="region of interest" description="Disordered" evidence="1">
    <location>
        <begin position="225"/>
        <end position="248"/>
    </location>
</feature>
<evidence type="ECO:0000313" key="3">
    <source>
        <dbReference type="Proteomes" id="UP000239494"/>
    </source>
</evidence>
<organism evidence="2 3">
    <name type="scientific">Umezawaea tangerina</name>
    <dbReference type="NCBI Taxonomy" id="84725"/>
    <lineage>
        <taxon>Bacteria</taxon>
        <taxon>Bacillati</taxon>
        <taxon>Actinomycetota</taxon>
        <taxon>Actinomycetes</taxon>
        <taxon>Pseudonocardiales</taxon>
        <taxon>Pseudonocardiaceae</taxon>
        <taxon>Umezawaea</taxon>
    </lineage>
</organism>
<name>A0A2T0TJF6_9PSEU</name>
<comment type="caution">
    <text evidence="2">The sequence shown here is derived from an EMBL/GenBank/DDBJ whole genome shotgun (WGS) entry which is preliminary data.</text>
</comment>
<evidence type="ECO:0000256" key="1">
    <source>
        <dbReference type="SAM" id="MobiDB-lite"/>
    </source>
</evidence>
<proteinExistence type="predicted"/>
<dbReference type="AlphaFoldDB" id="A0A2T0TJF6"/>
<sequence length="263" mass="27895">MVGQRGGCPVRRSGVTAWPETEARPGRHNTKGVGRHRGGGPWSSRTTGKMSIRRGGSPDQVRDRLQGGGGRAVSDAGLQVSGRTCGAGAGVRASWWDGERPSVFAPAVGAGPVVLDAACPAVGGVRRTRRRPWWSRVPRAADAGTRRRGLTGVEGLAVSDEVRSAWTRPDGRRLRRISRRPSGLRGDVVPGGNLARSPRPAWGRELRRARAGRFWAKGNPAVLPGRGSDSIAGSSGTSTRAREPLHTPAVVTRITITRDVPRG</sequence>
<evidence type="ECO:0000313" key="2">
    <source>
        <dbReference type="EMBL" id="PRY45755.1"/>
    </source>
</evidence>
<keyword evidence="3" id="KW-1185">Reference proteome</keyword>
<feature type="compositionally biased region" description="Basic residues" evidence="1">
    <location>
        <begin position="26"/>
        <end position="38"/>
    </location>
</feature>
<dbReference type="Proteomes" id="UP000239494">
    <property type="component" value="Unassembled WGS sequence"/>
</dbReference>
<feature type="region of interest" description="Disordered" evidence="1">
    <location>
        <begin position="1"/>
        <end position="76"/>
    </location>
</feature>